<dbReference type="EMBL" id="FJOF01000021">
    <property type="protein sequence ID" value="CZR49950.1"/>
    <property type="molecule type" value="Genomic_DNA"/>
</dbReference>
<dbReference type="VEuPathDB" id="FungiDB:FPRO_16154"/>
<organism evidence="1 2">
    <name type="scientific">Fusarium proliferatum (strain ET1)</name>
    <name type="common">Orchid endophyte fungus</name>
    <dbReference type="NCBI Taxonomy" id="1227346"/>
    <lineage>
        <taxon>Eukaryota</taxon>
        <taxon>Fungi</taxon>
        <taxon>Dikarya</taxon>
        <taxon>Ascomycota</taxon>
        <taxon>Pezizomycotina</taxon>
        <taxon>Sordariomycetes</taxon>
        <taxon>Hypocreomycetidae</taxon>
        <taxon>Hypocreales</taxon>
        <taxon>Nectriaceae</taxon>
        <taxon>Fusarium</taxon>
        <taxon>Fusarium fujikuroi species complex</taxon>
    </lineage>
</organism>
<dbReference type="GeneID" id="42061009"/>
<evidence type="ECO:0000313" key="1">
    <source>
        <dbReference type="EMBL" id="CZR49950.1"/>
    </source>
</evidence>
<keyword evidence="2" id="KW-1185">Reference proteome</keyword>
<protein>
    <submittedName>
        <fullName evidence="1">Uncharacterized protein</fullName>
    </submittedName>
</protein>
<comment type="caution">
    <text evidence="1">The sequence shown here is derived from an EMBL/GenBank/DDBJ whole genome shotgun (WGS) entry which is preliminary data.</text>
</comment>
<proteinExistence type="predicted"/>
<reference evidence="2" key="1">
    <citation type="journal article" date="2016" name="Genome Biol. Evol.">
        <title>Comparative 'omics' of the Fusarium fujikuroi species complex highlights differences in genetic potential and metabolite synthesis.</title>
        <authorList>
            <person name="Niehaus E.-M."/>
            <person name="Muensterkoetter M."/>
            <person name="Proctor R.H."/>
            <person name="Brown D.W."/>
            <person name="Sharon A."/>
            <person name="Idan Y."/>
            <person name="Oren-Young L."/>
            <person name="Sieber C.M."/>
            <person name="Novak O."/>
            <person name="Pencik A."/>
            <person name="Tarkowska D."/>
            <person name="Hromadova K."/>
            <person name="Freeman S."/>
            <person name="Maymon M."/>
            <person name="Elazar M."/>
            <person name="Youssef S.A."/>
            <person name="El-Shabrawy E.S.M."/>
            <person name="Shalaby A.B.A."/>
            <person name="Houterman P."/>
            <person name="Brock N.L."/>
            <person name="Burkhardt I."/>
            <person name="Tsavkelova E.A."/>
            <person name="Dickschat J.S."/>
            <person name="Galuszka P."/>
            <person name="Gueldener U."/>
            <person name="Tudzynski B."/>
        </authorList>
    </citation>
    <scope>NUCLEOTIDE SEQUENCE [LARGE SCALE GENOMIC DNA]</scope>
    <source>
        <strain evidence="2">ET1</strain>
    </source>
</reference>
<accession>A0A1L7WBT1</accession>
<dbReference type="RefSeq" id="XP_031090443.1">
    <property type="nucleotide sequence ID" value="XM_031225267.1"/>
</dbReference>
<evidence type="ECO:0000313" key="2">
    <source>
        <dbReference type="Proteomes" id="UP000183971"/>
    </source>
</evidence>
<dbReference type="AlphaFoldDB" id="A0A1L7WBT1"/>
<dbReference type="Proteomes" id="UP000183971">
    <property type="component" value="Unassembled WGS sequence"/>
</dbReference>
<name>A0A1L7WBT1_FUSPR</name>
<gene>
    <name evidence="1" type="ORF">FPRO_16154</name>
</gene>
<sequence length="133" mass="14959">METETPPGRSIIPVSDGDLEKRVPSRYPPYTGPITPKLCASVSKYTDPIRATHLSLVTPQSYNITQHSTLDTMCVQTYRKYTCGCRKPEEFKQCAARLGTNVKCSPVTKEDLPDSVHMCSKHMVKEGKDEMHR</sequence>